<protein>
    <submittedName>
        <fullName evidence="3">Uncharacterized protein</fullName>
    </submittedName>
</protein>
<keyword evidence="2" id="KW-0472">Membrane</keyword>
<evidence type="ECO:0000256" key="1">
    <source>
        <dbReference type="SAM" id="MobiDB-lite"/>
    </source>
</evidence>
<feature type="transmembrane region" description="Helical" evidence="2">
    <location>
        <begin position="43"/>
        <end position="70"/>
    </location>
</feature>
<sequence length="165" mass="16447">MRIDSASPTAPTSAAAASPTEGSAGFDALTAALGLAAARAAGFAAGFAAGLAAGFAAGLAFAAAVAVLAAPAGLARLRVAAVAVVLVSVIWCVPVVGYLFCTISQTFAARNGSGWPAGIQICLRTKQVYGSLRIRRNRTFSSGPTRPRSSPPQGCAWRSLALPGT</sequence>
<gene>
    <name evidence="3" type="ORF">DI533_04795</name>
</gene>
<keyword evidence="2" id="KW-1133">Transmembrane helix</keyword>
<reference evidence="3 4" key="1">
    <citation type="submission" date="2017-08" db="EMBL/GenBank/DDBJ databases">
        <title>Infants hospitalized years apart are colonized by the same room-sourced microbial strains.</title>
        <authorList>
            <person name="Brooks B."/>
            <person name="Olm M.R."/>
            <person name="Firek B.A."/>
            <person name="Baker R."/>
            <person name="Thomas B.C."/>
            <person name="Morowitz M.J."/>
            <person name="Banfield J.F."/>
        </authorList>
    </citation>
    <scope>NUCLEOTIDE SEQUENCE [LARGE SCALE GENOMIC DNA]</scope>
    <source>
        <strain evidence="3">S2_003_000_R2_11</strain>
    </source>
</reference>
<comment type="caution">
    <text evidence="3">The sequence shown here is derived from an EMBL/GenBank/DDBJ whole genome shotgun (WGS) entry which is preliminary data.</text>
</comment>
<evidence type="ECO:0000313" key="3">
    <source>
        <dbReference type="EMBL" id="PZQ99950.1"/>
    </source>
</evidence>
<dbReference type="Proteomes" id="UP000248975">
    <property type="component" value="Unassembled WGS sequence"/>
</dbReference>
<evidence type="ECO:0000256" key="2">
    <source>
        <dbReference type="SAM" id="Phobius"/>
    </source>
</evidence>
<dbReference type="EMBL" id="QFQS01000001">
    <property type="protein sequence ID" value="PZQ99950.1"/>
    <property type="molecule type" value="Genomic_DNA"/>
</dbReference>
<feature type="transmembrane region" description="Helical" evidence="2">
    <location>
        <begin position="77"/>
        <end position="100"/>
    </location>
</feature>
<evidence type="ECO:0000313" key="4">
    <source>
        <dbReference type="Proteomes" id="UP000248975"/>
    </source>
</evidence>
<proteinExistence type="predicted"/>
<organism evidence="3 4">
    <name type="scientific">Cereibacter sphaeroides</name>
    <name type="common">Rhodobacter sphaeroides</name>
    <dbReference type="NCBI Taxonomy" id="1063"/>
    <lineage>
        <taxon>Bacteria</taxon>
        <taxon>Pseudomonadati</taxon>
        <taxon>Pseudomonadota</taxon>
        <taxon>Alphaproteobacteria</taxon>
        <taxon>Rhodobacterales</taxon>
        <taxon>Paracoccaceae</taxon>
        <taxon>Cereibacter</taxon>
    </lineage>
</organism>
<feature type="region of interest" description="Disordered" evidence="1">
    <location>
        <begin position="1"/>
        <end position="21"/>
    </location>
</feature>
<name>A0A2W5UQ90_CERSP</name>
<keyword evidence="2" id="KW-0812">Transmembrane</keyword>
<dbReference type="AlphaFoldDB" id="A0A2W5UQ90"/>
<accession>A0A2W5UQ90</accession>